<keyword evidence="3" id="KW-1185">Reference proteome</keyword>
<feature type="compositionally biased region" description="Basic and acidic residues" evidence="1">
    <location>
        <begin position="423"/>
        <end position="436"/>
    </location>
</feature>
<protein>
    <submittedName>
        <fullName evidence="2">Uncharacterized protein</fullName>
    </submittedName>
</protein>
<reference evidence="2 3" key="1">
    <citation type="submission" date="2024-04" db="EMBL/GenBank/DDBJ databases">
        <title>Tritrichomonas musculus Genome.</title>
        <authorList>
            <person name="Alves-Ferreira E."/>
            <person name="Grigg M."/>
            <person name="Lorenzi H."/>
            <person name="Galac M."/>
        </authorList>
    </citation>
    <scope>NUCLEOTIDE SEQUENCE [LARGE SCALE GENOMIC DNA]</scope>
    <source>
        <strain evidence="2 3">EAF2021</strain>
    </source>
</reference>
<comment type="caution">
    <text evidence="2">The sequence shown here is derived from an EMBL/GenBank/DDBJ whole genome shotgun (WGS) entry which is preliminary data.</text>
</comment>
<feature type="region of interest" description="Disordered" evidence="1">
    <location>
        <begin position="1"/>
        <end position="146"/>
    </location>
</feature>
<feature type="compositionally biased region" description="Low complexity" evidence="1">
    <location>
        <begin position="457"/>
        <end position="469"/>
    </location>
</feature>
<evidence type="ECO:0000313" key="2">
    <source>
        <dbReference type="EMBL" id="KAK8899905.1"/>
    </source>
</evidence>
<feature type="region of interest" description="Disordered" evidence="1">
    <location>
        <begin position="410"/>
        <end position="477"/>
    </location>
</feature>
<feature type="compositionally biased region" description="Low complexity" evidence="1">
    <location>
        <begin position="48"/>
        <end position="60"/>
    </location>
</feature>
<dbReference type="PANTHER" id="PTHR47026">
    <property type="entry name" value="PIGMENTOSA GTPASE REGULATOR-LIKE PROTEIN, PUTATIVE-RELATED"/>
    <property type="match status" value="1"/>
</dbReference>
<dbReference type="PANTHER" id="PTHR47026:SF2">
    <property type="entry name" value="FLAGELLAR ASSOCIATED PROTEIN"/>
    <property type="match status" value="1"/>
</dbReference>
<feature type="compositionally biased region" description="Low complexity" evidence="1">
    <location>
        <begin position="100"/>
        <end position="126"/>
    </location>
</feature>
<evidence type="ECO:0000256" key="1">
    <source>
        <dbReference type="SAM" id="MobiDB-lite"/>
    </source>
</evidence>
<gene>
    <name evidence="2" type="ORF">M9Y10_002228</name>
</gene>
<sequence>MSNPSQSNENELNDEAPKPEENTGANDGQEDQGRAEELISNVANSLFGNTGNNNNDNNDNTIDKGENDESINDPDGQTVPEQSADLGPEEDFNEGDNNFSENQSVSSKKSSSQNLSKKSSSSNVQSIPIKKKATRKRKQEPDDPPQEEIDAALDLLLHNIPPEDFDPATLRCCIKQLQELKKDAVTNKNYKEANHYAELIKASQKAADIAGFSTQCTQKLGYLLDKQADAQEKVDEINNHWIRQFQKFEMLIDSKMQALTEQQTQELEKFDSDIPDELPPKYVKHSVQYVLMRKKEKLLIRNEDYLAADNVKQQADALEKEELTKQHMKHQDDLQMQRNALIQKHNQQYEAFALWMKTRRHEMLAYRDKDLEGPVRRLEHYTRLVNRIEKKGLPPNPYYGYTTNRVSRKESIKAVRTAAQTPIDRDPRQHQPREKPFIPSYRPSSVMKQIRIEKSPKSSAHSSSQNTHRSSSRLPPC</sequence>
<feature type="compositionally biased region" description="Polar residues" evidence="1">
    <location>
        <begin position="1"/>
        <end position="10"/>
    </location>
</feature>
<proteinExistence type="predicted"/>
<evidence type="ECO:0000313" key="3">
    <source>
        <dbReference type="Proteomes" id="UP001470230"/>
    </source>
</evidence>
<accession>A0ABR2L973</accession>
<name>A0ABR2L973_9EUKA</name>
<dbReference type="EMBL" id="JAPFFF010000001">
    <property type="protein sequence ID" value="KAK8899905.1"/>
    <property type="molecule type" value="Genomic_DNA"/>
</dbReference>
<dbReference type="Proteomes" id="UP001470230">
    <property type="component" value="Unassembled WGS sequence"/>
</dbReference>
<organism evidence="2 3">
    <name type="scientific">Tritrichomonas musculus</name>
    <dbReference type="NCBI Taxonomy" id="1915356"/>
    <lineage>
        <taxon>Eukaryota</taxon>
        <taxon>Metamonada</taxon>
        <taxon>Parabasalia</taxon>
        <taxon>Tritrichomonadida</taxon>
        <taxon>Tritrichomonadidae</taxon>
        <taxon>Tritrichomonas</taxon>
    </lineage>
</organism>
<feature type="compositionally biased region" description="Basic residues" evidence="1">
    <location>
        <begin position="129"/>
        <end position="138"/>
    </location>
</feature>